<dbReference type="VEuPathDB" id="MicrosporidiaDB:NAPIS_ORF00655"/>
<sequence length="184" mass="21668">MAYIFTSIIINIGLLYICKFNEYSLTFLNFIILYIFKLKGKDFESKINGVCDISGVLMLNTIKMSYLGKEFDRNRHTICDLLGYVLFIPGLILGPTCTFLEFVQTQTSENIQIPYQSLCISSLFLIFVKFFENYFPSKVLFEKNTSFFKRLLNLYLYNLGYVEYKIYNGGDKHIYKRFKSRMEC</sequence>
<feature type="transmembrane region" description="Helical" evidence="1">
    <location>
        <begin position="113"/>
        <end position="131"/>
    </location>
</feature>
<feature type="transmembrane region" description="Helical" evidence="1">
    <location>
        <begin position="12"/>
        <end position="36"/>
    </location>
</feature>
<dbReference type="Proteomes" id="UP000053780">
    <property type="component" value="Unassembled WGS sequence"/>
</dbReference>
<evidence type="ECO:0000256" key="1">
    <source>
        <dbReference type="SAM" id="Phobius"/>
    </source>
</evidence>
<dbReference type="OrthoDB" id="2189411at2759"/>
<proteinExistence type="predicted"/>
<name>T0ML80_9MICR</name>
<accession>T0ML80</accession>
<keyword evidence="1" id="KW-0472">Membrane</keyword>
<evidence type="ECO:0000313" key="2">
    <source>
        <dbReference type="EMBL" id="EQB61770.1"/>
    </source>
</evidence>
<gene>
    <name evidence="2" type="ORF">NAPIS_ORF00655</name>
</gene>
<organism evidence="2 3">
    <name type="scientific">Vairimorpha apis BRL 01</name>
    <dbReference type="NCBI Taxonomy" id="1037528"/>
    <lineage>
        <taxon>Eukaryota</taxon>
        <taxon>Fungi</taxon>
        <taxon>Fungi incertae sedis</taxon>
        <taxon>Microsporidia</taxon>
        <taxon>Nosematidae</taxon>
        <taxon>Vairimorpha</taxon>
    </lineage>
</organism>
<keyword evidence="1" id="KW-1133">Transmembrane helix</keyword>
<protein>
    <submittedName>
        <fullName evidence="2">Uncharacterized protein</fullName>
    </submittedName>
</protein>
<dbReference type="AlphaFoldDB" id="T0ML80"/>
<feature type="transmembrane region" description="Helical" evidence="1">
    <location>
        <begin position="81"/>
        <end position="101"/>
    </location>
</feature>
<keyword evidence="1" id="KW-0812">Transmembrane</keyword>
<keyword evidence="3" id="KW-1185">Reference proteome</keyword>
<evidence type="ECO:0000313" key="3">
    <source>
        <dbReference type="Proteomes" id="UP000053780"/>
    </source>
</evidence>
<dbReference type="EMBL" id="KE647094">
    <property type="protein sequence ID" value="EQB61770.1"/>
    <property type="molecule type" value="Genomic_DNA"/>
</dbReference>
<dbReference type="HOGENOM" id="CLU_1468590_0_0_1"/>
<reference evidence="2 3" key="1">
    <citation type="journal article" date="2013" name="BMC Genomics">
        <title>Genome sequencing and comparative genomics of honey bee microsporidia, Nosema apis reveal novel insights into host-parasite interactions.</title>
        <authorList>
            <person name="Chen Yp."/>
            <person name="Pettis J.S."/>
            <person name="Zhao Y."/>
            <person name="Liu X."/>
            <person name="Tallon L.J."/>
            <person name="Sadzewicz L.D."/>
            <person name="Li R."/>
            <person name="Zheng H."/>
            <person name="Huang S."/>
            <person name="Zhang X."/>
            <person name="Hamilton M.C."/>
            <person name="Pernal S.F."/>
            <person name="Melathopoulos A.P."/>
            <person name="Yan X."/>
            <person name="Evans J.D."/>
        </authorList>
    </citation>
    <scope>NUCLEOTIDE SEQUENCE [LARGE SCALE GENOMIC DNA]</scope>
    <source>
        <strain evidence="2 3">BRL 01</strain>
    </source>
</reference>